<evidence type="ECO:0000256" key="8">
    <source>
        <dbReference type="SAM" id="Phobius"/>
    </source>
</evidence>
<evidence type="ECO:0000256" key="7">
    <source>
        <dbReference type="SAM" id="MobiDB-lite"/>
    </source>
</evidence>
<dbReference type="Proteomes" id="UP000021210">
    <property type="component" value="Unassembled WGS sequence"/>
</dbReference>
<evidence type="ECO:0000256" key="4">
    <source>
        <dbReference type="ARBA" id="ARBA00022692"/>
    </source>
</evidence>
<comment type="subcellular location">
    <subcellularLocation>
        <location evidence="1">Cell membrane</location>
    </subcellularLocation>
</comment>
<evidence type="ECO:0000256" key="1">
    <source>
        <dbReference type="ARBA" id="ARBA00004236"/>
    </source>
</evidence>
<proteinExistence type="inferred from homology"/>
<feature type="compositionally biased region" description="Basic and acidic residues" evidence="7">
    <location>
        <begin position="1"/>
        <end position="12"/>
    </location>
</feature>
<organism evidence="9 10">
    <name type="scientific">Mycobacteroides abscessus 1948</name>
    <dbReference type="NCBI Taxonomy" id="1299323"/>
    <lineage>
        <taxon>Bacteria</taxon>
        <taxon>Bacillati</taxon>
        <taxon>Actinomycetota</taxon>
        <taxon>Actinomycetes</taxon>
        <taxon>Mycobacteriales</taxon>
        <taxon>Mycobacteriaceae</taxon>
        <taxon>Mycobacteroides</taxon>
        <taxon>Mycobacteroides abscessus</taxon>
    </lineage>
</organism>
<dbReference type="InterPro" id="IPR038468">
    <property type="entry name" value="MmpS_C"/>
</dbReference>
<evidence type="ECO:0000256" key="6">
    <source>
        <dbReference type="ARBA" id="ARBA00023136"/>
    </source>
</evidence>
<evidence type="ECO:0000313" key="10">
    <source>
        <dbReference type="Proteomes" id="UP000021210"/>
    </source>
</evidence>
<evidence type="ECO:0000313" key="9">
    <source>
        <dbReference type="EMBL" id="EUA62193.1"/>
    </source>
</evidence>
<keyword evidence="6 8" id="KW-0472">Membrane</keyword>
<evidence type="ECO:0000256" key="3">
    <source>
        <dbReference type="ARBA" id="ARBA00022475"/>
    </source>
</evidence>
<evidence type="ECO:0000256" key="2">
    <source>
        <dbReference type="ARBA" id="ARBA00007531"/>
    </source>
</evidence>
<feature type="compositionally biased region" description="Pro residues" evidence="7">
    <location>
        <begin position="133"/>
        <end position="147"/>
    </location>
</feature>
<dbReference type="GO" id="GO:0005886">
    <property type="term" value="C:plasma membrane"/>
    <property type="evidence" value="ECO:0007669"/>
    <property type="project" value="UniProtKB-SubCell"/>
</dbReference>
<feature type="compositionally biased region" description="Low complexity" evidence="7">
    <location>
        <begin position="107"/>
        <end position="132"/>
    </location>
</feature>
<dbReference type="InterPro" id="IPR008693">
    <property type="entry name" value="MmpS"/>
</dbReference>
<comment type="caution">
    <text evidence="9">The sequence shown here is derived from an EMBL/GenBank/DDBJ whole genome shotgun (WGS) entry which is preliminary data.</text>
</comment>
<protein>
    <submittedName>
        <fullName evidence="9">Conserved membrane family protein</fullName>
    </submittedName>
</protein>
<name>A0A829QI81_9MYCO</name>
<feature type="region of interest" description="Disordered" evidence="7">
    <location>
        <begin position="1"/>
        <end position="41"/>
    </location>
</feature>
<keyword evidence="3" id="KW-1003">Cell membrane</keyword>
<dbReference type="AlphaFoldDB" id="A0A829QI81"/>
<accession>A0A829QI81</accession>
<dbReference type="Pfam" id="PF05423">
    <property type="entry name" value="Mycobact_memb"/>
    <property type="match status" value="1"/>
</dbReference>
<evidence type="ECO:0000256" key="5">
    <source>
        <dbReference type="ARBA" id="ARBA00022989"/>
    </source>
</evidence>
<keyword evidence="4 8" id="KW-0812">Transmembrane</keyword>
<gene>
    <name evidence="9" type="ORF">I542_2340</name>
</gene>
<feature type="region of interest" description="Disordered" evidence="7">
    <location>
        <begin position="92"/>
        <end position="153"/>
    </location>
</feature>
<comment type="similarity">
    <text evidence="2">Belongs to the MmpS family.</text>
</comment>
<reference evidence="9 10" key="1">
    <citation type="submission" date="2013-12" db="EMBL/GenBank/DDBJ databases">
        <authorList>
            <person name="Zelazny A."/>
            <person name="Olivier K."/>
            <person name="Holland S."/>
            <person name="Lenaerts A."/>
            <person name="Ordway D."/>
            <person name="DeGroote M.A."/>
            <person name="Parker T."/>
            <person name="Sizemore C."/>
            <person name="Tallon L.J."/>
            <person name="Sadzewicz L.K."/>
            <person name="Sengamalay N."/>
            <person name="Fraser C.M."/>
            <person name="Hine E."/>
            <person name="Shefchek K.A."/>
            <person name="Das S.P."/>
            <person name="Tettelin H."/>
        </authorList>
    </citation>
    <scope>NUCLEOTIDE SEQUENCE [LARGE SCALE GENOMIC DNA]</scope>
    <source>
        <strain evidence="9 10">1948</strain>
    </source>
</reference>
<feature type="transmembrane region" description="Helical" evidence="8">
    <location>
        <begin position="52"/>
        <end position="72"/>
    </location>
</feature>
<keyword evidence="5 8" id="KW-1133">Transmembrane helix</keyword>
<dbReference type="EMBL" id="JAOH01000002">
    <property type="protein sequence ID" value="EUA62193.1"/>
    <property type="molecule type" value="Genomic_DNA"/>
</dbReference>
<feature type="compositionally biased region" description="Low complexity" evidence="7">
    <location>
        <begin position="13"/>
        <end position="24"/>
    </location>
</feature>
<sequence length="244" mass="25368">MVGYRGDSRYSSDYEPYDDPYNSETAPQSTEYSGLDEDFEYRPPGSNENWKWVASIAGAVFAIAVIATAVVLSGGNDKPPAAAVTTPVPALTPVTTTTAPPPPPSATSPAKPSTTTVTSTPAQETPTAEPSTEAPPPEPPPSNPMLPPEGQRPITPAAFAYYVTGNQTPGDLLTITYTDGNGMTRTVLGASLPWTMIVTPSPGITGGSITATSFASQVNCSITNSENQMLAVQNSNSIIARCAK</sequence>
<dbReference type="Gene3D" id="2.60.40.2880">
    <property type="entry name" value="MmpS1-5, C-terminal soluble domain"/>
    <property type="match status" value="1"/>
</dbReference>